<dbReference type="EMBL" id="CM000361">
    <property type="protein sequence ID" value="EDX04383.1"/>
    <property type="molecule type" value="Genomic_DNA"/>
</dbReference>
<dbReference type="AlphaFoldDB" id="B4Q7V1"/>
<feature type="compositionally biased region" description="Low complexity" evidence="1">
    <location>
        <begin position="57"/>
        <end position="67"/>
    </location>
</feature>
<evidence type="ECO:0000313" key="2">
    <source>
        <dbReference type="EMBL" id="EDX04383.1"/>
    </source>
</evidence>
<name>B4Q7V1_DROSI</name>
<feature type="compositionally biased region" description="Acidic residues" evidence="1">
    <location>
        <begin position="92"/>
        <end position="102"/>
    </location>
</feature>
<evidence type="ECO:0000256" key="1">
    <source>
        <dbReference type="SAM" id="MobiDB-lite"/>
    </source>
</evidence>
<sequence>MREEEEAALRNSASLKRKSPIIVPHPARASYRRSPVARRRAERQREERERQRDLQRTRLAAAAAAPRQQPPPTRARPLPPRPRPVQGRIQEEPAEEQEEGEEDLARPATIRPKCRPAQRSVCHR</sequence>
<evidence type="ECO:0000313" key="3">
    <source>
        <dbReference type="Proteomes" id="UP000000304"/>
    </source>
</evidence>
<reference evidence="2 3" key="1">
    <citation type="journal article" date="2007" name="Nature">
        <title>Evolution of genes and genomes on the Drosophila phylogeny.</title>
        <authorList>
            <consortium name="Drosophila 12 Genomes Consortium"/>
            <person name="Clark A.G."/>
            <person name="Eisen M.B."/>
            <person name="Smith D.R."/>
            <person name="Bergman C.M."/>
            <person name="Oliver B."/>
            <person name="Markow T.A."/>
            <person name="Kaufman T.C."/>
            <person name="Kellis M."/>
            <person name="Gelbart W."/>
            <person name="Iyer V.N."/>
            <person name="Pollard D.A."/>
            <person name="Sackton T.B."/>
            <person name="Larracuente A.M."/>
            <person name="Singh N.D."/>
            <person name="Abad J.P."/>
            <person name="Abt D.N."/>
            <person name="Adryan B."/>
            <person name="Aguade M."/>
            <person name="Akashi H."/>
            <person name="Anderson W.W."/>
            <person name="Aquadro C.F."/>
            <person name="Ardell D.H."/>
            <person name="Arguello R."/>
            <person name="Artieri C.G."/>
            <person name="Barbash D.A."/>
            <person name="Barker D."/>
            <person name="Barsanti P."/>
            <person name="Batterham P."/>
            <person name="Batzoglou S."/>
            <person name="Begun D."/>
            <person name="Bhutkar A."/>
            <person name="Blanco E."/>
            <person name="Bosak S.A."/>
            <person name="Bradley R.K."/>
            <person name="Brand A.D."/>
            <person name="Brent M.R."/>
            <person name="Brooks A.N."/>
            <person name="Brown R.H."/>
            <person name="Butlin R.K."/>
            <person name="Caggese C."/>
            <person name="Calvi B.R."/>
            <person name="Bernardo de Carvalho A."/>
            <person name="Caspi A."/>
            <person name="Castrezana S."/>
            <person name="Celniker S.E."/>
            <person name="Chang J.L."/>
            <person name="Chapple C."/>
            <person name="Chatterji S."/>
            <person name="Chinwalla A."/>
            <person name="Civetta A."/>
            <person name="Clifton S.W."/>
            <person name="Comeron J.M."/>
            <person name="Costello J.C."/>
            <person name="Coyne J.A."/>
            <person name="Daub J."/>
            <person name="David R.G."/>
            <person name="Delcher A.L."/>
            <person name="Delehaunty K."/>
            <person name="Do C.B."/>
            <person name="Ebling H."/>
            <person name="Edwards K."/>
            <person name="Eickbush T."/>
            <person name="Evans J.D."/>
            <person name="Filipski A."/>
            <person name="Findeiss S."/>
            <person name="Freyhult E."/>
            <person name="Fulton L."/>
            <person name="Fulton R."/>
            <person name="Garcia A.C."/>
            <person name="Gardiner A."/>
            <person name="Garfield D.A."/>
            <person name="Garvin B.E."/>
            <person name="Gibson G."/>
            <person name="Gilbert D."/>
            <person name="Gnerre S."/>
            <person name="Godfrey J."/>
            <person name="Good R."/>
            <person name="Gotea V."/>
            <person name="Gravely B."/>
            <person name="Greenberg A.J."/>
            <person name="Griffiths-Jones S."/>
            <person name="Gross S."/>
            <person name="Guigo R."/>
            <person name="Gustafson E.A."/>
            <person name="Haerty W."/>
            <person name="Hahn M.W."/>
            <person name="Halligan D.L."/>
            <person name="Halpern A.L."/>
            <person name="Halter G.M."/>
            <person name="Han M.V."/>
            <person name="Heger A."/>
            <person name="Hillier L."/>
            <person name="Hinrichs A.S."/>
            <person name="Holmes I."/>
            <person name="Hoskins R.A."/>
            <person name="Hubisz M.J."/>
            <person name="Hultmark D."/>
            <person name="Huntley M.A."/>
            <person name="Jaffe D.B."/>
            <person name="Jagadeeshan S."/>
            <person name="Jeck W.R."/>
            <person name="Johnson J."/>
            <person name="Jones C.D."/>
            <person name="Jordan W.C."/>
            <person name="Karpen G.H."/>
            <person name="Kataoka E."/>
            <person name="Keightley P.D."/>
            <person name="Kheradpour P."/>
            <person name="Kirkness E.F."/>
            <person name="Koerich L.B."/>
            <person name="Kristiansen K."/>
            <person name="Kudrna D."/>
            <person name="Kulathinal R.J."/>
            <person name="Kumar S."/>
            <person name="Kwok R."/>
            <person name="Lander E."/>
            <person name="Langley C.H."/>
            <person name="Lapoint R."/>
            <person name="Lazzaro B.P."/>
            <person name="Lee S.J."/>
            <person name="Levesque L."/>
            <person name="Li R."/>
            <person name="Lin C.F."/>
            <person name="Lin M.F."/>
            <person name="Lindblad-Toh K."/>
            <person name="Llopart A."/>
            <person name="Long M."/>
            <person name="Low L."/>
            <person name="Lozovsky E."/>
            <person name="Lu J."/>
            <person name="Luo M."/>
            <person name="Machado C.A."/>
            <person name="Makalowski W."/>
            <person name="Marzo M."/>
            <person name="Matsuda M."/>
            <person name="Matzkin L."/>
            <person name="McAllister B."/>
            <person name="McBride C.S."/>
            <person name="McKernan B."/>
            <person name="McKernan K."/>
            <person name="Mendez-Lago M."/>
            <person name="Minx P."/>
            <person name="Mollenhauer M.U."/>
            <person name="Montooth K."/>
            <person name="Mount S.M."/>
            <person name="Mu X."/>
            <person name="Myers E."/>
            <person name="Negre B."/>
            <person name="Newfeld S."/>
            <person name="Nielsen R."/>
            <person name="Noor M.A."/>
            <person name="O'Grady P."/>
            <person name="Pachter L."/>
            <person name="Papaceit M."/>
            <person name="Parisi M.J."/>
            <person name="Parisi M."/>
            <person name="Parts L."/>
            <person name="Pedersen J.S."/>
            <person name="Pesole G."/>
            <person name="Phillippy A.M."/>
            <person name="Ponting C.P."/>
            <person name="Pop M."/>
            <person name="Porcelli D."/>
            <person name="Powell J.R."/>
            <person name="Prohaska S."/>
            <person name="Pruitt K."/>
            <person name="Puig M."/>
            <person name="Quesneville H."/>
            <person name="Ram K.R."/>
            <person name="Rand D."/>
            <person name="Rasmussen M.D."/>
            <person name="Reed L.K."/>
            <person name="Reenan R."/>
            <person name="Reily A."/>
            <person name="Remington K.A."/>
            <person name="Rieger T.T."/>
            <person name="Ritchie M.G."/>
            <person name="Robin C."/>
            <person name="Rogers Y.H."/>
            <person name="Rohde C."/>
            <person name="Rozas J."/>
            <person name="Rubenfield M.J."/>
            <person name="Ruiz A."/>
            <person name="Russo S."/>
            <person name="Salzberg S.L."/>
            <person name="Sanchez-Gracia A."/>
            <person name="Saranga D.J."/>
            <person name="Sato H."/>
            <person name="Schaeffer S.W."/>
            <person name="Schatz M.C."/>
            <person name="Schlenke T."/>
            <person name="Schwartz R."/>
            <person name="Segarra C."/>
            <person name="Singh R.S."/>
            <person name="Sirot L."/>
            <person name="Sirota M."/>
            <person name="Sisneros N.B."/>
            <person name="Smith C.D."/>
            <person name="Smith T.F."/>
            <person name="Spieth J."/>
            <person name="Stage D.E."/>
            <person name="Stark A."/>
            <person name="Stephan W."/>
            <person name="Strausberg R.L."/>
            <person name="Strempel S."/>
            <person name="Sturgill D."/>
            <person name="Sutton G."/>
            <person name="Sutton G.G."/>
            <person name="Tao W."/>
            <person name="Teichmann S."/>
            <person name="Tobari Y.N."/>
            <person name="Tomimura Y."/>
            <person name="Tsolas J.M."/>
            <person name="Valente V.L."/>
            <person name="Venter E."/>
            <person name="Venter J.C."/>
            <person name="Vicario S."/>
            <person name="Vieira F.G."/>
            <person name="Vilella A.J."/>
            <person name="Villasante A."/>
            <person name="Walenz B."/>
            <person name="Wang J."/>
            <person name="Wasserman M."/>
            <person name="Watts T."/>
            <person name="Wilson D."/>
            <person name="Wilson R.K."/>
            <person name="Wing R.A."/>
            <person name="Wolfner M.F."/>
            <person name="Wong A."/>
            <person name="Wong G.K."/>
            <person name="Wu C.I."/>
            <person name="Wu G."/>
            <person name="Yamamoto D."/>
            <person name="Yang H.P."/>
            <person name="Yang S.P."/>
            <person name="Yorke J.A."/>
            <person name="Yoshida K."/>
            <person name="Zdobnov E."/>
            <person name="Zhang P."/>
            <person name="Zhang Y."/>
            <person name="Zimin A.V."/>
            <person name="Baldwin J."/>
            <person name="Abdouelleil A."/>
            <person name="Abdulkadir J."/>
            <person name="Abebe A."/>
            <person name="Abera B."/>
            <person name="Abreu J."/>
            <person name="Acer S.C."/>
            <person name="Aftuck L."/>
            <person name="Alexander A."/>
            <person name="An P."/>
            <person name="Anderson E."/>
            <person name="Anderson S."/>
            <person name="Arachi H."/>
            <person name="Azer M."/>
            <person name="Bachantsang P."/>
            <person name="Barry A."/>
            <person name="Bayul T."/>
            <person name="Berlin A."/>
            <person name="Bessette D."/>
            <person name="Bloom T."/>
            <person name="Blye J."/>
            <person name="Boguslavskiy L."/>
            <person name="Bonnet C."/>
            <person name="Boukhgalter B."/>
            <person name="Bourzgui I."/>
            <person name="Brown A."/>
            <person name="Cahill P."/>
            <person name="Channer S."/>
            <person name="Cheshatsang Y."/>
            <person name="Chuda L."/>
            <person name="Citroen M."/>
            <person name="Collymore A."/>
            <person name="Cooke P."/>
            <person name="Costello M."/>
            <person name="D'Aco K."/>
            <person name="Daza R."/>
            <person name="De Haan G."/>
            <person name="DeGray S."/>
            <person name="DeMaso C."/>
            <person name="Dhargay N."/>
            <person name="Dooley K."/>
            <person name="Dooley E."/>
            <person name="Doricent M."/>
            <person name="Dorje P."/>
            <person name="Dorjee K."/>
            <person name="Dupes A."/>
            <person name="Elong R."/>
            <person name="Falk J."/>
            <person name="Farina A."/>
            <person name="Faro S."/>
            <person name="Ferguson D."/>
            <person name="Fisher S."/>
            <person name="Foley C.D."/>
            <person name="Franke A."/>
            <person name="Friedrich D."/>
            <person name="Gadbois L."/>
            <person name="Gearin G."/>
            <person name="Gearin C.R."/>
            <person name="Giannoukos G."/>
            <person name="Goode T."/>
            <person name="Graham J."/>
            <person name="Grandbois E."/>
            <person name="Grewal S."/>
            <person name="Gyaltsen K."/>
            <person name="Hafez N."/>
            <person name="Hagos B."/>
            <person name="Hall J."/>
            <person name="Henson C."/>
            <person name="Hollinger A."/>
            <person name="Honan T."/>
            <person name="Huard M.D."/>
            <person name="Hughes L."/>
            <person name="Hurhula B."/>
            <person name="Husby M.E."/>
            <person name="Kamat A."/>
            <person name="Kanga B."/>
            <person name="Kashin S."/>
            <person name="Khazanovich D."/>
            <person name="Kisner P."/>
            <person name="Lance K."/>
            <person name="Lara M."/>
            <person name="Lee W."/>
            <person name="Lennon N."/>
            <person name="Letendre F."/>
            <person name="LeVine R."/>
            <person name="Lipovsky A."/>
            <person name="Liu X."/>
            <person name="Liu J."/>
            <person name="Liu S."/>
            <person name="Lokyitsang T."/>
            <person name="Lokyitsang Y."/>
            <person name="Lubonja R."/>
            <person name="Lui A."/>
            <person name="MacDonald P."/>
            <person name="Magnisalis V."/>
            <person name="Maru K."/>
            <person name="Matthews C."/>
            <person name="McCusker W."/>
            <person name="McDonough S."/>
            <person name="Mehta T."/>
            <person name="Meldrim J."/>
            <person name="Meneus L."/>
            <person name="Mihai O."/>
            <person name="Mihalev A."/>
            <person name="Mihova T."/>
            <person name="Mittelman R."/>
            <person name="Mlenga V."/>
            <person name="Montmayeur A."/>
            <person name="Mulrain L."/>
            <person name="Navidi A."/>
            <person name="Naylor J."/>
            <person name="Negash T."/>
            <person name="Nguyen T."/>
            <person name="Nguyen N."/>
            <person name="Nicol R."/>
            <person name="Norbu C."/>
            <person name="Norbu N."/>
            <person name="Novod N."/>
            <person name="O'Neill B."/>
            <person name="Osman S."/>
            <person name="Markiewicz E."/>
            <person name="Oyono O.L."/>
            <person name="Patti C."/>
            <person name="Phunkhang P."/>
            <person name="Pierre F."/>
            <person name="Priest M."/>
            <person name="Raghuraman S."/>
            <person name="Rege F."/>
            <person name="Reyes R."/>
            <person name="Rise C."/>
            <person name="Rogov P."/>
            <person name="Ross K."/>
            <person name="Ryan E."/>
            <person name="Settipalli S."/>
            <person name="Shea T."/>
            <person name="Sherpa N."/>
            <person name="Shi L."/>
            <person name="Shih D."/>
            <person name="Sparrow T."/>
            <person name="Spaulding J."/>
            <person name="Stalker J."/>
            <person name="Stange-Thomann N."/>
            <person name="Stavropoulos S."/>
            <person name="Stone C."/>
            <person name="Strader C."/>
            <person name="Tesfaye S."/>
            <person name="Thomson T."/>
            <person name="Thoulutsang Y."/>
            <person name="Thoulutsang D."/>
            <person name="Topham K."/>
            <person name="Topping I."/>
            <person name="Tsamla T."/>
            <person name="Vassiliev H."/>
            <person name="Vo A."/>
            <person name="Wangchuk T."/>
            <person name="Wangdi T."/>
            <person name="Weiand M."/>
            <person name="Wilkinson J."/>
            <person name="Wilson A."/>
            <person name="Yadav S."/>
            <person name="Young G."/>
            <person name="Yu Q."/>
            <person name="Zembek L."/>
            <person name="Zhong D."/>
            <person name="Zimmer A."/>
            <person name="Zwirko Z."/>
            <person name="Jaffe D.B."/>
            <person name="Alvarez P."/>
            <person name="Brockman W."/>
            <person name="Butler J."/>
            <person name="Chin C."/>
            <person name="Gnerre S."/>
            <person name="Grabherr M."/>
            <person name="Kleber M."/>
            <person name="Mauceli E."/>
            <person name="MacCallum I."/>
        </authorList>
    </citation>
    <scope>NUCLEOTIDE SEQUENCE [LARGE SCALE GENOMIC DNA]</scope>
    <source>
        <strain evidence="3">white501</strain>
    </source>
</reference>
<feature type="compositionally biased region" description="Basic and acidic residues" evidence="1">
    <location>
        <begin position="43"/>
        <end position="56"/>
    </location>
</feature>
<gene>
    <name evidence="2" type="primary">Dsim\GD22344</name>
    <name evidence="2" type="ORF">Dsim_GD22344</name>
</gene>
<feature type="region of interest" description="Disordered" evidence="1">
    <location>
        <begin position="1"/>
        <end position="124"/>
    </location>
</feature>
<feature type="compositionally biased region" description="Basic residues" evidence="1">
    <location>
        <begin position="112"/>
        <end position="124"/>
    </location>
</feature>
<dbReference type="Proteomes" id="UP000000304">
    <property type="component" value="Chromosome 2L"/>
</dbReference>
<feature type="compositionally biased region" description="Pro residues" evidence="1">
    <location>
        <begin position="68"/>
        <end position="83"/>
    </location>
</feature>
<proteinExistence type="predicted"/>
<protein>
    <submittedName>
        <fullName evidence="2">GD22344</fullName>
    </submittedName>
</protein>
<accession>B4Q7V1</accession>
<dbReference type="HOGENOM" id="CLU_2006288_0_0_1"/>
<organism evidence="2 3">
    <name type="scientific">Drosophila simulans</name>
    <name type="common">Fruit fly</name>
    <dbReference type="NCBI Taxonomy" id="7240"/>
    <lineage>
        <taxon>Eukaryota</taxon>
        <taxon>Metazoa</taxon>
        <taxon>Ecdysozoa</taxon>
        <taxon>Arthropoda</taxon>
        <taxon>Hexapoda</taxon>
        <taxon>Insecta</taxon>
        <taxon>Pterygota</taxon>
        <taxon>Neoptera</taxon>
        <taxon>Endopterygota</taxon>
        <taxon>Diptera</taxon>
        <taxon>Brachycera</taxon>
        <taxon>Muscomorpha</taxon>
        <taxon>Ephydroidea</taxon>
        <taxon>Drosophilidae</taxon>
        <taxon>Drosophila</taxon>
        <taxon>Sophophora</taxon>
    </lineage>
</organism>
<keyword evidence="3" id="KW-1185">Reference proteome</keyword>